<dbReference type="InterPro" id="IPR027417">
    <property type="entry name" value="P-loop_NTPase"/>
</dbReference>
<protein>
    <submittedName>
        <fullName evidence="2">Chromosome segregation ATPase</fullName>
    </submittedName>
</protein>
<accession>A0A0R1F5R2</accession>
<dbReference type="GO" id="GO:0000731">
    <property type="term" value="P:DNA synthesis involved in DNA repair"/>
    <property type="evidence" value="ECO:0007669"/>
    <property type="project" value="TreeGrafter"/>
</dbReference>
<dbReference type="PATRIC" id="fig|913848.6.peg.2356"/>
<dbReference type="Proteomes" id="UP000051181">
    <property type="component" value="Unassembled WGS sequence"/>
</dbReference>
<gene>
    <name evidence="2" type="ORF">FD22_GL002309</name>
</gene>
<feature type="coiled-coil region" evidence="1">
    <location>
        <begin position="542"/>
        <end position="576"/>
    </location>
</feature>
<evidence type="ECO:0000256" key="1">
    <source>
        <dbReference type="SAM" id="Coils"/>
    </source>
</evidence>
<evidence type="ECO:0000313" key="3">
    <source>
        <dbReference type="Proteomes" id="UP000051181"/>
    </source>
</evidence>
<dbReference type="PANTHER" id="PTHR32182">
    <property type="entry name" value="DNA REPLICATION AND REPAIR PROTEIN RECF"/>
    <property type="match status" value="1"/>
</dbReference>
<sequence>MQLTPVSYHLRNFNKYVRLDLTTSKLGNLTLVGENAAGKTTLANCFFPMLIDGSIATPSFNAARDTEKVAQSTRVRNSQQDTRTFESMLLGWGPGAMKVRTGYSYLQLRSPQRQVILGIGAQRTQGVGGTTWWFVAISEAKAPLTVITTDAQGASLTEAAFVAANQALGQQLSVFKKADAYREFVATHVYGFSSEKELSQLANVYRLLASPILTGGNAKFSPIKAALREAQASIDREVIQAAAGVQREVNRKNGLLQRIANGQRRLQKIKSAIFWADLNHLNETKLSVYAANHVEFEQQKENAARAEAQVAKYSQQLEFLVIRLTDFQTELQQLTQKQAQQQVIVQQRQSLADQIKGAQNRLAQYEQAQAQLSQRQQDLAVSQTKLTQLIEQEKNVRQTALAPLQIKLNAHSAELHELSQVLAETSLATMVQQMAHYVRALRRQLTQYRNLQQQAETISTDVAIVGTMQNQMADSIDHRVQGPFGGNRLREGLQQDNQSIHEAGAAQMNSQFQQLKTEQAALLTAHPDLKVSLAQSDLLADLAQQQKQLAAIVTQLQSLTQQQAATQQAQANLQENIDLIRSGMEVDFDPAAIREQIEVWQQQHAQLVVDPELPAKLAETKQAVADLGAQKLDLETAKGQEQGQQTAAEKMVASKAAQLAALTTQIETMLTVLVPYLPAAVTLTTVDEVNTFVRAHGSEVRNGAYNEVAERIRRQVHRSDQNGLDRNALDTLLAERGYEQIASAMRQGSVVAHDMTTLAFDLPHVETLLAEELASVTKAVAELKTGNQLAQDTYLAAAVERIADQYQVIADYNRILAAGLTSDQGIKLKIELRPTEVSAAVITEACDAFATQRPALEKEVRDRLQMLANKAEIADDDAAFMQAAQEFLDTRRWSEFHVLIKRRQSGVDDFEEVDDKFVRSGGSGAEKAQAMVLPLLLVPKMLLERSGLPDVPYLVMFDEFADKLDPETAKSFAKTIANFGFDFIATMPSGAQNKLLADGVANVAYEVIAPPQQDDGRFYQNQVLPVLSWHEGATDD</sequence>
<dbReference type="GeneID" id="65918432"/>
<feature type="coiled-coil region" evidence="1">
    <location>
        <begin position="296"/>
        <end position="375"/>
    </location>
</feature>
<dbReference type="RefSeq" id="WP_010012121.1">
    <property type="nucleotide sequence ID" value="NZ_AZCN01000078.1"/>
</dbReference>
<keyword evidence="1" id="KW-0175">Coiled coil</keyword>
<organism evidence="2 3">
    <name type="scientific">Loigolactobacillus coryniformis subsp. coryniformis KCTC 3167 = DSM 20001</name>
    <dbReference type="NCBI Taxonomy" id="913848"/>
    <lineage>
        <taxon>Bacteria</taxon>
        <taxon>Bacillati</taxon>
        <taxon>Bacillota</taxon>
        <taxon>Bacilli</taxon>
        <taxon>Lactobacillales</taxon>
        <taxon>Lactobacillaceae</taxon>
        <taxon>Loigolactobacillus</taxon>
    </lineage>
</organism>
<reference evidence="2 3" key="1">
    <citation type="journal article" date="2015" name="Genome Announc.">
        <title>Expanding the biotechnology potential of lactobacilli through comparative genomics of 213 strains and associated genera.</title>
        <authorList>
            <person name="Sun Z."/>
            <person name="Harris H.M."/>
            <person name="McCann A."/>
            <person name="Guo C."/>
            <person name="Argimon S."/>
            <person name="Zhang W."/>
            <person name="Yang X."/>
            <person name="Jeffery I.B."/>
            <person name="Cooney J.C."/>
            <person name="Kagawa T.F."/>
            <person name="Liu W."/>
            <person name="Song Y."/>
            <person name="Salvetti E."/>
            <person name="Wrobel A."/>
            <person name="Rasinkangas P."/>
            <person name="Parkhill J."/>
            <person name="Rea M.C."/>
            <person name="O'Sullivan O."/>
            <person name="Ritari J."/>
            <person name="Douillard F.P."/>
            <person name="Paul Ross R."/>
            <person name="Yang R."/>
            <person name="Briner A.E."/>
            <person name="Felis G.E."/>
            <person name="de Vos W.M."/>
            <person name="Barrangou R."/>
            <person name="Klaenhammer T.R."/>
            <person name="Caufield P.W."/>
            <person name="Cui Y."/>
            <person name="Zhang H."/>
            <person name="O'Toole P.W."/>
        </authorList>
    </citation>
    <scope>NUCLEOTIDE SEQUENCE [LARGE SCALE GENOMIC DNA]</scope>
    <source>
        <strain evidence="2 3">DSM 20001</strain>
    </source>
</reference>
<proteinExistence type="predicted"/>
<comment type="caution">
    <text evidence="2">The sequence shown here is derived from an EMBL/GenBank/DDBJ whole genome shotgun (WGS) entry which is preliminary data.</text>
</comment>
<dbReference type="eggNOG" id="COG1196">
    <property type="taxonomic scope" value="Bacteria"/>
</dbReference>
<dbReference type="AlphaFoldDB" id="A0A0R1F5R2"/>
<dbReference type="GO" id="GO:0006302">
    <property type="term" value="P:double-strand break repair"/>
    <property type="evidence" value="ECO:0007669"/>
    <property type="project" value="TreeGrafter"/>
</dbReference>
<name>A0A0R1F5R2_9LACO</name>
<dbReference type="PANTHER" id="PTHR32182:SF0">
    <property type="entry name" value="DNA REPLICATION AND REPAIR PROTEIN RECF"/>
    <property type="match status" value="1"/>
</dbReference>
<dbReference type="SUPFAM" id="SSF52540">
    <property type="entry name" value="P-loop containing nucleoside triphosphate hydrolases"/>
    <property type="match status" value="2"/>
</dbReference>
<evidence type="ECO:0000313" key="2">
    <source>
        <dbReference type="EMBL" id="KRK14530.1"/>
    </source>
</evidence>
<dbReference type="Pfam" id="PF13558">
    <property type="entry name" value="SbcC_Walker_B"/>
    <property type="match status" value="1"/>
</dbReference>
<dbReference type="EMBL" id="AZCN01000078">
    <property type="protein sequence ID" value="KRK14530.1"/>
    <property type="molecule type" value="Genomic_DNA"/>
</dbReference>